<dbReference type="EMBL" id="QGKV02001507">
    <property type="protein sequence ID" value="KAF3527400.1"/>
    <property type="molecule type" value="Genomic_DNA"/>
</dbReference>
<gene>
    <name evidence="1" type="ORF">DY000_02043257</name>
</gene>
<organism evidence="1 2">
    <name type="scientific">Brassica cretica</name>
    <name type="common">Mustard</name>
    <dbReference type="NCBI Taxonomy" id="69181"/>
    <lineage>
        <taxon>Eukaryota</taxon>
        <taxon>Viridiplantae</taxon>
        <taxon>Streptophyta</taxon>
        <taxon>Embryophyta</taxon>
        <taxon>Tracheophyta</taxon>
        <taxon>Spermatophyta</taxon>
        <taxon>Magnoliopsida</taxon>
        <taxon>eudicotyledons</taxon>
        <taxon>Gunneridae</taxon>
        <taxon>Pentapetalae</taxon>
        <taxon>rosids</taxon>
        <taxon>malvids</taxon>
        <taxon>Brassicales</taxon>
        <taxon>Brassicaceae</taxon>
        <taxon>Brassiceae</taxon>
        <taxon>Brassica</taxon>
    </lineage>
</organism>
<evidence type="ECO:0000313" key="1">
    <source>
        <dbReference type="EMBL" id="KAF3527400.1"/>
    </source>
</evidence>
<accession>A0ABQ7B5E9</accession>
<keyword evidence="2" id="KW-1185">Reference proteome</keyword>
<name>A0ABQ7B5E9_BRACR</name>
<protein>
    <submittedName>
        <fullName evidence="1">Uncharacterized protein</fullName>
    </submittedName>
</protein>
<evidence type="ECO:0000313" key="2">
    <source>
        <dbReference type="Proteomes" id="UP000266723"/>
    </source>
</evidence>
<sequence>MDEFGVLDNLSRSNYRIQAFSQQEKICQNLCSTRLGSGSKDIEGTEISVESIDKSLQDAFQDLNALMVLPFFFSFLFAFKHHHLGRLKHALIQKLNLLVFSLSMESKV</sequence>
<proteinExistence type="predicted"/>
<comment type="caution">
    <text evidence="1">The sequence shown here is derived from an EMBL/GenBank/DDBJ whole genome shotgun (WGS) entry which is preliminary data.</text>
</comment>
<dbReference type="Proteomes" id="UP000266723">
    <property type="component" value="Unassembled WGS sequence"/>
</dbReference>
<reference evidence="1 2" key="1">
    <citation type="journal article" date="2020" name="BMC Genomics">
        <title>Intraspecific diversification of the crop wild relative Brassica cretica Lam. using demographic model selection.</title>
        <authorList>
            <person name="Kioukis A."/>
            <person name="Michalopoulou V.A."/>
            <person name="Briers L."/>
            <person name="Pirintsos S."/>
            <person name="Studholme D.J."/>
            <person name="Pavlidis P."/>
            <person name="Sarris P.F."/>
        </authorList>
    </citation>
    <scope>NUCLEOTIDE SEQUENCE [LARGE SCALE GENOMIC DNA]</scope>
    <source>
        <strain evidence="2">cv. PFS-1207/04</strain>
    </source>
</reference>